<keyword evidence="4 6" id="KW-1133">Transmembrane helix</keyword>
<comment type="similarity">
    <text evidence="2">Belongs to the TspO/BZRP family.</text>
</comment>
<feature type="transmembrane region" description="Helical" evidence="6">
    <location>
        <begin position="6"/>
        <end position="25"/>
    </location>
</feature>
<protein>
    <recommendedName>
        <fullName evidence="8">TspO/MBR family protein</fullName>
    </recommendedName>
</protein>
<evidence type="ECO:0000313" key="7">
    <source>
        <dbReference type="EMBL" id="QHT29637.1"/>
    </source>
</evidence>
<sequence length="160" mass="18296">METWAAYAWAFGIVITVMFFPQQSMRTAVNSAWYKNIRPAATPPNYVFPIVWTILYYLIGVALAQTLQLPKWTDTVTTLLYVYGFNLICNVLWSFAYFGSRDVALALVILAAIVISTALLLYYTYLLLPLWVVGILVPYQLWVIFALYLNAASLYKIKKN</sequence>
<feature type="transmembrane region" description="Helical" evidence="6">
    <location>
        <begin position="46"/>
        <end position="67"/>
    </location>
</feature>
<dbReference type="EMBL" id="MN738881">
    <property type="protein sequence ID" value="QHT29637.1"/>
    <property type="molecule type" value="Genomic_DNA"/>
</dbReference>
<organism evidence="7">
    <name type="scientific">viral metagenome</name>
    <dbReference type="NCBI Taxonomy" id="1070528"/>
    <lineage>
        <taxon>unclassified sequences</taxon>
        <taxon>metagenomes</taxon>
        <taxon>organismal metagenomes</taxon>
    </lineage>
</organism>
<keyword evidence="3 6" id="KW-0812">Transmembrane</keyword>
<feature type="transmembrane region" description="Helical" evidence="6">
    <location>
        <begin position="79"/>
        <end position="98"/>
    </location>
</feature>
<evidence type="ECO:0000256" key="6">
    <source>
        <dbReference type="SAM" id="Phobius"/>
    </source>
</evidence>
<proteinExistence type="inferred from homology"/>
<dbReference type="GO" id="GO:0033013">
    <property type="term" value="P:tetrapyrrole metabolic process"/>
    <property type="evidence" value="ECO:0007669"/>
    <property type="project" value="UniProtKB-ARBA"/>
</dbReference>
<evidence type="ECO:0008006" key="8">
    <source>
        <dbReference type="Google" id="ProtNLM"/>
    </source>
</evidence>
<dbReference type="InterPro" id="IPR004307">
    <property type="entry name" value="TspO_MBR"/>
</dbReference>
<evidence type="ECO:0000256" key="3">
    <source>
        <dbReference type="ARBA" id="ARBA00022692"/>
    </source>
</evidence>
<accession>A0A6C0EKR1</accession>
<dbReference type="PANTHER" id="PTHR10057">
    <property type="entry name" value="PERIPHERAL-TYPE BENZODIAZEPINE RECEPTOR"/>
    <property type="match status" value="1"/>
</dbReference>
<reference evidence="7" key="1">
    <citation type="journal article" date="2020" name="Nature">
        <title>Giant virus diversity and host interactions through global metagenomics.</title>
        <authorList>
            <person name="Schulz F."/>
            <person name="Roux S."/>
            <person name="Paez-Espino D."/>
            <person name="Jungbluth S."/>
            <person name="Walsh D.A."/>
            <person name="Denef V.J."/>
            <person name="McMahon K.D."/>
            <person name="Konstantinidis K.T."/>
            <person name="Eloe-Fadrosh E.A."/>
            <person name="Kyrpides N.C."/>
            <person name="Woyke T."/>
        </authorList>
    </citation>
    <scope>NUCLEOTIDE SEQUENCE</scope>
    <source>
        <strain evidence="7">GVMAG-M-3300009068-24</strain>
    </source>
</reference>
<dbReference type="Gene3D" id="1.20.1260.100">
    <property type="entry name" value="TspO/MBR protein"/>
    <property type="match status" value="1"/>
</dbReference>
<feature type="transmembrane region" description="Helical" evidence="6">
    <location>
        <begin position="131"/>
        <end position="151"/>
    </location>
</feature>
<keyword evidence="5 6" id="KW-0472">Membrane</keyword>
<evidence type="ECO:0000256" key="4">
    <source>
        <dbReference type="ARBA" id="ARBA00022989"/>
    </source>
</evidence>
<dbReference type="Pfam" id="PF03073">
    <property type="entry name" value="TspO_MBR"/>
    <property type="match status" value="1"/>
</dbReference>
<comment type="subcellular location">
    <subcellularLocation>
        <location evidence="1">Membrane</location>
        <topology evidence="1">Multi-pass membrane protein</topology>
    </subcellularLocation>
</comment>
<evidence type="ECO:0000256" key="1">
    <source>
        <dbReference type="ARBA" id="ARBA00004141"/>
    </source>
</evidence>
<dbReference type="PANTHER" id="PTHR10057:SF0">
    <property type="entry name" value="TRANSLOCATOR PROTEIN"/>
    <property type="match status" value="1"/>
</dbReference>
<name>A0A6C0EKR1_9ZZZZ</name>
<dbReference type="CDD" id="cd15904">
    <property type="entry name" value="TSPO_MBR"/>
    <property type="match status" value="1"/>
</dbReference>
<dbReference type="GO" id="GO:0016020">
    <property type="term" value="C:membrane"/>
    <property type="evidence" value="ECO:0007669"/>
    <property type="project" value="UniProtKB-SubCell"/>
</dbReference>
<dbReference type="InterPro" id="IPR038330">
    <property type="entry name" value="TspO/MBR-related_sf"/>
</dbReference>
<evidence type="ECO:0000256" key="5">
    <source>
        <dbReference type="ARBA" id="ARBA00023136"/>
    </source>
</evidence>
<evidence type="ECO:0000256" key="2">
    <source>
        <dbReference type="ARBA" id="ARBA00007524"/>
    </source>
</evidence>
<feature type="transmembrane region" description="Helical" evidence="6">
    <location>
        <begin position="105"/>
        <end position="125"/>
    </location>
</feature>
<dbReference type="AlphaFoldDB" id="A0A6C0EKR1"/>